<dbReference type="InterPro" id="IPR007710">
    <property type="entry name" value="Nucleoside_deoxyribTrfase"/>
</dbReference>
<evidence type="ECO:0000313" key="2">
    <source>
        <dbReference type="Proteomes" id="UP000176741"/>
    </source>
</evidence>
<organism evidence="1 2">
    <name type="scientific">Candidatus Woesebacteria bacterium RIFCSPHIGHO2_01_FULL_38_26b</name>
    <dbReference type="NCBI Taxonomy" id="1802491"/>
    <lineage>
        <taxon>Bacteria</taxon>
        <taxon>Candidatus Woeseibacteriota</taxon>
    </lineage>
</organism>
<dbReference type="InterPro" id="IPR051239">
    <property type="entry name" value="2'-dNMP_N-hydrolase"/>
</dbReference>
<dbReference type="Gene3D" id="3.40.50.450">
    <property type="match status" value="1"/>
</dbReference>
<gene>
    <name evidence="1" type="ORF">A2771_00205</name>
</gene>
<dbReference type="GO" id="GO:0070694">
    <property type="term" value="F:5-hydroxymethyl-dUMP N-hydrolase activity"/>
    <property type="evidence" value="ECO:0007669"/>
    <property type="project" value="TreeGrafter"/>
</dbReference>
<protein>
    <recommendedName>
        <fullName evidence="3">2'-deoxynucleoside 5'-phosphate N-hydrolase 1</fullName>
    </recommendedName>
</protein>
<evidence type="ECO:0008006" key="3">
    <source>
        <dbReference type="Google" id="ProtNLM"/>
    </source>
</evidence>
<name>A0A1F7XW07_9BACT</name>
<dbReference type="PANTHER" id="PTHR15364:SF0">
    <property type="entry name" value="2'-DEOXYNUCLEOSIDE 5'-PHOSPHATE N-HYDROLASE 1"/>
    <property type="match status" value="1"/>
</dbReference>
<accession>A0A1F7XW07</accession>
<evidence type="ECO:0000313" key="1">
    <source>
        <dbReference type="EMBL" id="OGM19211.1"/>
    </source>
</evidence>
<dbReference type="PANTHER" id="PTHR15364">
    <property type="entry name" value="2'-DEOXYNUCLEOSIDE 5'-PHOSPHATE N-HYDROLASE 1"/>
    <property type="match status" value="1"/>
</dbReference>
<dbReference type="GO" id="GO:0009159">
    <property type="term" value="P:deoxyribonucleoside monophosphate catabolic process"/>
    <property type="evidence" value="ECO:0007669"/>
    <property type="project" value="TreeGrafter"/>
</dbReference>
<proteinExistence type="predicted"/>
<sequence length="159" mass="17979">MKVYLAGSMSAGRQFAQGLQAINDALINMGNEILTPFVVDEELNKHRFPELSGVEHARAIFEDDLRRIEESDIIIAEVSQPSTGVGLEIGFVVGSLRSRDTEKSILLLRHRSLEATRNSKLVEGNIHAKFLYYDSENIEGILNSFFSEIQESKIRRERE</sequence>
<reference evidence="1 2" key="1">
    <citation type="journal article" date="2016" name="Nat. Commun.">
        <title>Thousands of microbial genomes shed light on interconnected biogeochemical processes in an aquifer system.</title>
        <authorList>
            <person name="Anantharaman K."/>
            <person name="Brown C.T."/>
            <person name="Hug L.A."/>
            <person name="Sharon I."/>
            <person name="Castelle C.J."/>
            <person name="Probst A.J."/>
            <person name="Thomas B.C."/>
            <person name="Singh A."/>
            <person name="Wilkins M.J."/>
            <person name="Karaoz U."/>
            <person name="Brodie E.L."/>
            <person name="Williams K.H."/>
            <person name="Hubbard S.S."/>
            <person name="Banfield J.F."/>
        </authorList>
    </citation>
    <scope>NUCLEOTIDE SEQUENCE [LARGE SCALE GENOMIC DNA]</scope>
</reference>
<dbReference type="AlphaFoldDB" id="A0A1F7XW07"/>
<dbReference type="Pfam" id="PF05014">
    <property type="entry name" value="Nuc_deoxyrib_tr"/>
    <property type="match status" value="1"/>
</dbReference>
<dbReference type="EMBL" id="MGGD01000078">
    <property type="protein sequence ID" value="OGM19211.1"/>
    <property type="molecule type" value="Genomic_DNA"/>
</dbReference>
<dbReference type="SUPFAM" id="SSF52309">
    <property type="entry name" value="N-(deoxy)ribosyltransferase-like"/>
    <property type="match status" value="1"/>
</dbReference>
<dbReference type="Proteomes" id="UP000176741">
    <property type="component" value="Unassembled WGS sequence"/>
</dbReference>
<comment type="caution">
    <text evidence="1">The sequence shown here is derived from an EMBL/GenBank/DDBJ whole genome shotgun (WGS) entry which is preliminary data.</text>
</comment>